<comment type="caution">
    <text evidence="2">The sequence shown here is derived from an EMBL/GenBank/DDBJ whole genome shotgun (WGS) entry which is preliminary data.</text>
</comment>
<feature type="region of interest" description="Disordered" evidence="1">
    <location>
        <begin position="179"/>
        <end position="210"/>
    </location>
</feature>
<proteinExistence type="predicted"/>
<dbReference type="EMBL" id="BDQI01000109">
    <property type="protein sequence ID" value="GAX59063.1"/>
    <property type="molecule type" value="Genomic_DNA"/>
</dbReference>
<dbReference type="Proteomes" id="UP000217446">
    <property type="component" value="Unassembled WGS sequence"/>
</dbReference>
<gene>
    <name evidence="2" type="ORF">SO3561_10640</name>
</gene>
<organism evidence="2 3">
    <name type="scientific">Streptomyces olivochromogenes</name>
    <dbReference type="NCBI Taxonomy" id="1963"/>
    <lineage>
        <taxon>Bacteria</taxon>
        <taxon>Bacillati</taxon>
        <taxon>Actinomycetota</taxon>
        <taxon>Actinomycetes</taxon>
        <taxon>Kitasatosporales</taxon>
        <taxon>Streptomycetaceae</taxon>
        <taxon>Streptomyces</taxon>
    </lineage>
</organism>
<sequence length="294" mass="28984">MRVGVASFALGSVGRRVGPFVEQGAVEALHLAVRLGPVGPGSLVGDPGCGERVAPEERLVAGAVVGQDAPHGDPAGGEVGVGPLPERGGGLLLLVGEYLAVGQAGMVVNSVVQVAHAGVGAVPAACLTAEGLVAAAVRDVAEFLDVDVDQVAGCRVFVAADDPACGAVEVGEAGQAVAGQDAVDGGRVQPEEVGDTSRPPAAQDADLDDPALGACRGPARAVVRAGGTVGHARLAEQAITPRPAGSGGDRYLKPFRGPAERPSVLDDAAGQTQAAGLGQGCITVGHEGLLIVRV</sequence>
<accession>A0A286TT68</accession>
<protein>
    <submittedName>
        <fullName evidence="2">Uncharacterized protein</fullName>
    </submittedName>
</protein>
<reference evidence="3" key="1">
    <citation type="submission" date="2017-05" db="EMBL/GenBank/DDBJ databases">
        <title>Streptomyces olivochromogenes NBRC 3561 whole genome shotgun sequence.</title>
        <authorList>
            <person name="Dohra H."/>
            <person name="Kodani S."/>
        </authorList>
    </citation>
    <scope>NUCLEOTIDE SEQUENCE [LARGE SCALE GENOMIC DNA]</scope>
    <source>
        <strain evidence="3">NBRC 3561</strain>
    </source>
</reference>
<name>A0A286TT68_STROL</name>
<evidence type="ECO:0000313" key="2">
    <source>
        <dbReference type="EMBL" id="GAX59063.1"/>
    </source>
</evidence>
<keyword evidence="3" id="KW-1185">Reference proteome</keyword>
<dbReference type="AlphaFoldDB" id="A0A286TT68"/>
<feature type="region of interest" description="Disordered" evidence="1">
    <location>
        <begin position="240"/>
        <end position="259"/>
    </location>
</feature>
<evidence type="ECO:0000256" key="1">
    <source>
        <dbReference type="SAM" id="MobiDB-lite"/>
    </source>
</evidence>
<evidence type="ECO:0000313" key="3">
    <source>
        <dbReference type="Proteomes" id="UP000217446"/>
    </source>
</evidence>